<gene>
    <name evidence="1" type="ORF">DICVIV_11304</name>
</gene>
<organism evidence="1 2">
    <name type="scientific">Dictyocaulus viviparus</name>
    <name type="common">Bovine lungworm</name>
    <dbReference type="NCBI Taxonomy" id="29172"/>
    <lineage>
        <taxon>Eukaryota</taxon>
        <taxon>Metazoa</taxon>
        <taxon>Ecdysozoa</taxon>
        <taxon>Nematoda</taxon>
        <taxon>Chromadorea</taxon>
        <taxon>Rhabditida</taxon>
        <taxon>Rhabditina</taxon>
        <taxon>Rhabditomorpha</taxon>
        <taxon>Strongyloidea</taxon>
        <taxon>Metastrongylidae</taxon>
        <taxon>Dictyocaulus</taxon>
    </lineage>
</organism>
<protein>
    <submittedName>
        <fullName evidence="1">Uncharacterized protein</fullName>
    </submittedName>
</protein>
<evidence type="ECO:0000313" key="2">
    <source>
        <dbReference type="Proteomes" id="UP000053766"/>
    </source>
</evidence>
<evidence type="ECO:0000313" key="1">
    <source>
        <dbReference type="EMBL" id="KJH42692.1"/>
    </source>
</evidence>
<dbReference type="AlphaFoldDB" id="A0A0D8XG71"/>
<reference evidence="2" key="2">
    <citation type="journal article" date="2016" name="Sci. Rep.">
        <title>Dictyocaulus viviparus genome, variome and transcriptome elucidate lungworm biology and support future intervention.</title>
        <authorList>
            <person name="McNulty S.N."/>
            <person name="Strube C."/>
            <person name="Rosa B.A."/>
            <person name="Martin J.C."/>
            <person name="Tyagi R."/>
            <person name="Choi Y.J."/>
            <person name="Wang Q."/>
            <person name="Hallsworth Pepin K."/>
            <person name="Zhang X."/>
            <person name="Ozersky P."/>
            <person name="Wilson R.K."/>
            <person name="Sternberg P.W."/>
            <person name="Gasser R.B."/>
            <person name="Mitreva M."/>
        </authorList>
    </citation>
    <scope>NUCLEOTIDE SEQUENCE [LARGE SCALE GENOMIC DNA]</scope>
    <source>
        <strain evidence="2">HannoverDv2000</strain>
    </source>
</reference>
<reference evidence="1 2" key="1">
    <citation type="submission" date="2013-11" db="EMBL/GenBank/DDBJ databases">
        <title>Draft genome of the bovine lungworm Dictyocaulus viviparus.</title>
        <authorList>
            <person name="Mitreva M."/>
        </authorList>
    </citation>
    <scope>NUCLEOTIDE SEQUENCE [LARGE SCALE GENOMIC DNA]</scope>
    <source>
        <strain evidence="1 2">HannoverDv2000</strain>
    </source>
</reference>
<dbReference type="Proteomes" id="UP000053766">
    <property type="component" value="Unassembled WGS sequence"/>
</dbReference>
<dbReference type="EMBL" id="KN716637">
    <property type="protein sequence ID" value="KJH42692.1"/>
    <property type="molecule type" value="Genomic_DNA"/>
</dbReference>
<sequence>MTLYVLAQRLELHLESQDSQVSFLSVRISFHDRGSGNR</sequence>
<proteinExistence type="predicted"/>
<accession>A0A0D8XG71</accession>
<keyword evidence="2" id="KW-1185">Reference proteome</keyword>
<name>A0A0D8XG71_DICVI</name>